<evidence type="ECO:0000256" key="10">
    <source>
        <dbReference type="ARBA" id="ARBA00022977"/>
    </source>
</evidence>
<comment type="cofactor">
    <cofactor evidence="2 11">
        <name>Mg(2+)</name>
        <dbReference type="ChEBI" id="CHEBI:18420"/>
    </cofactor>
</comment>
<evidence type="ECO:0000256" key="7">
    <source>
        <dbReference type="ARBA" id="ARBA00022777"/>
    </source>
</evidence>
<keyword evidence="4 11" id="KW-0808">Transferase</keyword>
<dbReference type="AlphaFoldDB" id="A0A1M6Y9L1"/>
<evidence type="ECO:0000256" key="6">
    <source>
        <dbReference type="ARBA" id="ARBA00022741"/>
    </source>
</evidence>
<dbReference type="Proteomes" id="UP000184275">
    <property type="component" value="Unassembled WGS sequence"/>
</dbReference>
<dbReference type="InterPro" id="IPR000417">
    <property type="entry name" value="Hyethyz_kinase"/>
</dbReference>
<feature type="binding site" evidence="11">
    <location>
        <position position="50"/>
    </location>
    <ligand>
        <name>substrate</name>
    </ligand>
</feature>
<evidence type="ECO:0000256" key="1">
    <source>
        <dbReference type="ARBA" id="ARBA00001771"/>
    </source>
</evidence>
<dbReference type="PRINTS" id="PR01099">
    <property type="entry name" value="HYETHTZKNASE"/>
</dbReference>
<dbReference type="UniPathway" id="UPA00060">
    <property type="reaction ID" value="UER00139"/>
</dbReference>
<evidence type="ECO:0000313" key="12">
    <source>
        <dbReference type="EMBL" id="SHL14954.1"/>
    </source>
</evidence>
<reference evidence="13" key="1">
    <citation type="submission" date="2016-11" db="EMBL/GenBank/DDBJ databases">
        <authorList>
            <person name="Varghese N."/>
            <person name="Submissions S."/>
        </authorList>
    </citation>
    <scope>NUCLEOTIDE SEQUENCE [LARGE SCALE GENOMIC DNA]</scope>
    <source>
        <strain evidence="13">UWOS</strain>
    </source>
</reference>
<dbReference type="EC" id="2.7.1.50" evidence="11"/>
<comment type="catalytic activity">
    <reaction evidence="1 11">
        <text>5-(2-hydroxyethyl)-4-methylthiazole + ATP = 4-methyl-5-(2-phosphooxyethyl)-thiazole + ADP + H(+)</text>
        <dbReference type="Rhea" id="RHEA:24212"/>
        <dbReference type="ChEBI" id="CHEBI:15378"/>
        <dbReference type="ChEBI" id="CHEBI:17957"/>
        <dbReference type="ChEBI" id="CHEBI:30616"/>
        <dbReference type="ChEBI" id="CHEBI:58296"/>
        <dbReference type="ChEBI" id="CHEBI:456216"/>
        <dbReference type="EC" id="2.7.1.50"/>
    </reaction>
</comment>
<organism evidence="12 13">
    <name type="scientific">Fibrobacter intestinalis</name>
    <dbReference type="NCBI Taxonomy" id="28122"/>
    <lineage>
        <taxon>Bacteria</taxon>
        <taxon>Pseudomonadati</taxon>
        <taxon>Fibrobacterota</taxon>
        <taxon>Fibrobacteria</taxon>
        <taxon>Fibrobacterales</taxon>
        <taxon>Fibrobacteraceae</taxon>
        <taxon>Fibrobacter</taxon>
    </lineage>
</organism>
<proteinExistence type="inferred from homology"/>
<dbReference type="CDD" id="cd01170">
    <property type="entry name" value="THZ_kinase"/>
    <property type="match status" value="1"/>
</dbReference>
<dbReference type="RefSeq" id="WP_073306019.1">
    <property type="nucleotide sequence ID" value="NZ_FRAW01000039.1"/>
</dbReference>
<dbReference type="EMBL" id="FRAW01000039">
    <property type="protein sequence ID" value="SHL14954.1"/>
    <property type="molecule type" value="Genomic_DNA"/>
</dbReference>
<dbReference type="NCBIfam" id="NF006830">
    <property type="entry name" value="PRK09355.1"/>
    <property type="match status" value="1"/>
</dbReference>
<dbReference type="GO" id="GO:0009228">
    <property type="term" value="P:thiamine biosynthetic process"/>
    <property type="evidence" value="ECO:0007669"/>
    <property type="project" value="UniProtKB-KW"/>
</dbReference>
<dbReference type="Gene3D" id="3.40.1190.20">
    <property type="match status" value="1"/>
</dbReference>
<comment type="similarity">
    <text evidence="11">Belongs to the Thz kinase family.</text>
</comment>
<feature type="binding site" evidence="11">
    <location>
        <position position="174"/>
    </location>
    <ligand>
        <name>ATP</name>
        <dbReference type="ChEBI" id="CHEBI:30616"/>
    </ligand>
</feature>
<dbReference type="GO" id="GO:0009229">
    <property type="term" value="P:thiamine diphosphate biosynthetic process"/>
    <property type="evidence" value="ECO:0007669"/>
    <property type="project" value="UniProtKB-UniRule"/>
</dbReference>
<dbReference type="Pfam" id="PF02110">
    <property type="entry name" value="HK"/>
    <property type="match status" value="1"/>
</dbReference>
<keyword evidence="13" id="KW-1185">Reference proteome</keyword>
<feature type="binding site" evidence="11">
    <location>
        <position position="126"/>
    </location>
    <ligand>
        <name>ATP</name>
        <dbReference type="ChEBI" id="CHEBI:30616"/>
    </ligand>
</feature>
<dbReference type="GO" id="GO:0005524">
    <property type="term" value="F:ATP binding"/>
    <property type="evidence" value="ECO:0007669"/>
    <property type="project" value="UniProtKB-UniRule"/>
</dbReference>
<dbReference type="HAMAP" id="MF_00228">
    <property type="entry name" value="Thz_kinase"/>
    <property type="match status" value="1"/>
</dbReference>
<dbReference type="NCBIfam" id="TIGR00694">
    <property type="entry name" value="thiM"/>
    <property type="match status" value="1"/>
</dbReference>
<feature type="binding site" evidence="11">
    <location>
        <position position="201"/>
    </location>
    <ligand>
        <name>substrate</name>
    </ligand>
</feature>
<keyword evidence="7 11" id="KW-0418">Kinase</keyword>
<evidence type="ECO:0000256" key="3">
    <source>
        <dbReference type="ARBA" id="ARBA00004868"/>
    </source>
</evidence>
<evidence type="ECO:0000256" key="9">
    <source>
        <dbReference type="ARBA" id="ARBA00022842"/>
    </source>
</evidence>
<name>A0A1M6Y9L1_9BACT</name>
<keyword evidence="10 11" id="KW-0784">Thiamine biosynthesis</keyword>
<dbReference type="GO" id="GO:0000287">
    <property type="term" value="F:magnesium ion binding"/>
    <property type="evidence" value="ECO:0007669"/>
    <property type="project" value="UniProtKB-UniRule"/>
</dbReference>
<keyword evidence="9 11" id="KW-0460">Magnesium</keyword>
<dbReference type="GO" id="GO:0004417">
    <property type="term" value="F:hydroxyethylthiazole kinase activity"/>
    <property type="evidence" value="ECO:0007669"/>
    <property type="project" value="UniProtKB-UniRule"/>
</dbReference>
<dbReference type="SUPFAM" id="SSF53613">
    <property type="entry name" value="Ribokinase-like"/>
    <property type="match status" value="1"/>
</dbReference>
<evidence type="ECO:0000313" key="13">
    <source>
        <dbReference type="Proteomes" id="UP000184275"/>
    </source>
</evidence>
<dbReference type="InterPro" id="IPR029056">
    <property type="entry name" value="Ribokinase-like"/>
</dbReference>
<keyword evidence="8 11" id="KW-0067">ATP-binding</keyword>
<evidence type="ECO:0000256" key="5">
    <source>
        <dbReference type="ARBA" id="ARBA00022723"/>
    </source>
</evidence>
<sequence>MEDTKSYLQAFAKLNTAMREKCPLVHNITNYVTVNDVANATLAIGASPIMADAIEEAANIASISSALVINIGTLNARTVESMIAAGRAANEKNIPIVFDPVGAGASAFRNKTTERLLQELKISILRGNLSEISFIAGVSASTKGVDVSEGDSANDAQAICQKVAKERNCSVVVTGKTDFVSNGLRLAKVDNGVALLSKVTGTGCMTSAITGAYAGASDDMFVAALAGVSSMGIAGEIAFEKSADKGTGSFRVSLIDALSQLQAETILKRAKIR</sequence>
<evidence type="ECO:0000256" key="4">
    <source>
        <dbReference type="ARBA" id="ARBA00022679"/>
    </source>
</evidence>
<comment type="function">
    <text evidence="11">Catalyzes the phosphorylation of the hydroxyl group of 4-methyl-5-beta-hydroxyethylthiazole (THZ).</text>
</comment>
<dbReference type="PIRSF" id="PIRSF000513">
    <property type="entry name" value="Thz_kinase"/>
    <property type="match status" value="1"/>
</dbReference>
<keyword evidence="5 11" id="KW-0479">Metal-binding</keyword>
<protein>
    <recommendedName>
        <fullName evidence="11">Hydroxyethylthiazole kinase</fullName>
        <ecNumber evidence="11">2.7.1.50</ecNumber>
    </recommendedName>
    <alternativeName>
        <fullName evidence="11">4-methyl-5-beta-hydroxyethylthiazole kinase</fullName>
        <shortName evidence="11">TH kinase</shortName>
        <shortName evidence="11">Thz kinase</shortName>
    </alternativeName>
</protein>
<evidence type="ECO:0000256" key="11">
    <source>
        <dbReference type="HAMAP-Rule" id="MF_00228"/>
    </source>
</evidence>
<keyword evidence="6 11" id="KW-0547">Nucleotide-binding</keyword>
<gene>
    <name evidence="11" type="primary">thiM</name>
    <name evidence="12" type="ORF">SAMN05720469_13920</name>
</gene>
<accession>A0A1M6Y9L1</accession>
<evidence type="ECO:0000256" key="8">
    <source>
        <dbReference type="ARBA" id="ARBA00022840"/>
    </source>
</evidence>
<comment type="pathway">
    <text evidence="3 11">Cofactor biosynthesis; thiamine diphosphate biosynthesis; 4-methyl-5-(2-phosphoethyl)-thiazole from 5-(2-hydroxyethyl)-4-methylthiazole: step 1/1.</text>
</comment>
<evidence type="ECO:0000256" key="2">
    <source>
        <dbReference type="ARBA" id="ARBA00001946"/>
    </source>
</evidence>